<dbReference type="Proteomes" id="UP000184384">
    <property type="component" value="Unassembled WGS sequence"/>
</dbReference>
<evidence type="ECO:0000313" key="1">
    <source>
        <dbReference type="EMBL" id="SHH56284.1"/>
    </source>
</evidence>
<sequence length="38" mass="4330">SQNLISILAKAHFLFNIQNGLKPVSIDVFKIEDLYLLN</sequence>
<dbReference type="EMBL" id="FQWO01000016">
    <property type="protein sequence ID" value="SHH56284.1"/>
    <property type="molecule type" value="Genomic_DNA"/>
</dbReference>
<reference evidence="2" key="1">
    <citation type="submission" date="2016-11" db="EMBL/GenBank/DDBJ databases">
        <authorList>
            <person name="Varghese N."/>
            <person name="Submissions S."/>
        </authorList>
    </citation>
    <scope>NUCLEOTIDE SEQUENCE [LARGE SCALE GENOMIC DNA]</scope>
    <source>
        <strain evidence="2">DSM 19729</strain>
    </source>
</reference>
<name>A0A1M5U022_9FLAO</name>
<feature type="non-terminal residue" evidence="1">
    <location>
        <position position="1"/>
    </location>
</feature>
<organism evidence="1 2">
    <name type="scientific">Flavobacterium granuli</name>
    <dbReference type="NCBI Taxonomy" id="280093"/>
    <lineage>
        <taxon>Bacteria</taxon>
        <taxon>Pseudomonadati</taxon>
        <taxon>Bacteroidota</taxon>
        <taxon>Flavobacteriia</taxon>
        <taxon>Flavobacteriales</taxon>
        <taxon>Flavobacteriaceae</taxon>
        <taxon>Flavobacterium</taxon>
    </lineage>
</organism>
<protein>
    <submittedName>
        <fullName evidence="1">Uncharacterized protein</fullName>
    </submittedName>
</protein>
<proteinExistence type="predicted"/>
<evidence type="ECO:0000313" key="2">
    <source>
        <dbReference type="Proteomes" id="UP000184384"/>
    </source>
</evidence>
<gene>
    <name evidence="1" type="ORF">SAMN05443373_11654</name>
</gene>
<dbReference type="AlphaFoldDB" id="A0A1M5U022"/>
<accession>A0A1M5U022</accession>